<dbReference type="Proteomes" id="UP000284472">
    <property type="component" value="Unassembled WGS sequence"/>
</dbReference>
<gene>
    <name evidence="3" type="ORF">DW812_01415</name>
</gene>
<name>A0A414DFF5_MEDGN</name>
<keyword evidence="2" id="KW-0812">Transmembrane</keyword>
<organism evidence="3 4">
    <name type="scientific">Mediterraneibacter gnavus</name>
    <name type="common">Ruminococcus gnavus</name>
    <dbReference type="NCBI Taxonomy" id="33038"/>
    <lineage>
        <taxon>Bacteria</taxon>
        <taxon>Bacillati</taxon>
        <taxon>Bacillota</taxon>
        <taxon>Clostridia</taxon>
        <taxon>Lachnospirales</taxon>
        <taxon>Lachnospiraceae</taxon>
        <taxon>Mediterraneibacter</taxon>
    </lineage>
</organism>
<evidence type="ECO:0000313" key="4">
    <source>
        <dbReference type="Proteomes" id="UP000284472"/>
    </source>
</evidence>
<reference evidence="3 4" key="1">
    <citation type="submission" date="2018-08" db="EMBL/GenBank/DDBJ databases">
        <title>A genome reference for cultivated species of the human gut microbiota.</title>
        <authorList>
            <person name="Zou Y."/>
            <person name="Xue W."/>
            <person name="Luo G."/>
        </authorList>
    </citation>
    <scope>NUCLEOTIDE SEQUENCE [LARGE SCALE GENOMIC DNA]</scope>
    <source>
        <strain evidence="3 4">AM32-6</strain>
    </source>
</reference>
<accession>A0A414DFF5</accession>
<keyword evidence="2" id="KW-1133">Transmembrane helix</keyword>
<feature type="region of interest" description="Disordered" evidence="1">
    <location>
        <begin position="33"/>
        <end position="53"/>
    </location>
</feature>
<keyword evidence="2" id="KW-0472">Membrane</keyword>
<evidence type="ECO:0000313" key="3">
    <source>
        <dbReference type="EMBL" id="RHD09436.1"/>
    </source>
</evidence>
<feature type="transmembrane region" description="Helical" evidence="2">
    <location>
        <begin position="6"/>
        <end position="24"/>
    </location>
</feature>
<sequence>MDMTAIVIAASIPSAITGFCFWLIEQNIQKRAEKERKEREARQAKVDERERAREQSELCIINCINASLALGEATARAVQRIPDAHCNGDMHAALEYAQKVKHEQKDFLNEQAIKAVV</sequence>
<keyword evidence="3" id="KW-0723">Serine/threonine-protein kinase</keyword>
<dbReference type="AlphaFoldDB" id="A0A414DFF5"/>
<keyword evidence="3" id="KW-0808">Transferase</keyword>
<evidence type="ECO:0000256" key="2">
    <source>
        <dbReference type="SAM" id="Phobius"/>
    </source>
</evidence>
<comment type="caution">
    <text evidence="3">The sequence shown here is derived from an EMBL/GenBank/DDBJ whole genome shotgun (WGS) entry which is preliminary data.</text>
</comment>
<evidence type="ECO:0000256" key="1">
    <source>
        <dbReference type="SAM" id="MobiDB-lite"/>
    </source>
</evidence>
<protein>
    <submittedName>
        <fullName evidence="3">Serine/threonine protein kinase</fullName>
    </submittedName>
</protein>
<proteinExistence type="predicted"/>
<dbReference type="EMBL" id="QSIR01000001">
    <property type="protein sequence ID" value="RHD09436.1"/>
    <property type="molecule type" value="Genomic_DNA"/>
</dbReference>
<keyword evidence="3" id="KW-0418">Kinase</keyword>
<dbReference type="GO" id="GO:0004674">
    <property type="term" value="F:protein serine/threonine kinase activity"/>
    <property type="evidence" value="ECO:0007669"/>
    <property type="project" value="UniProtKB-KW"/>
</dbReference>